<evidence type="ECO:0000256" key="1">
    <source>
        <dbReference type="SAM" id="MobiDB-lite"/>
    </source>
</evidence>
<proteinExistence type="predicted"/>
<feature type="compositionally biased region" description="Basic and acidic residues" evidence="1">
    <location>
        <begin position="166"/>
        <end position="182"/>
    </location>
</feature>
<keyword evidence="3" id="KW-1185">Reference proteome</keyword>
<protein>
    <submittedName>
        <fullName evidence="2">Uncharacterized protein</fullName>
    </submittedName>
</protein>
<reference evidence="2" key="1">
    <citation type="journal article" date="2018" name="DNA Res.">
        <title>Multiple hybrid de novo genome assembly of finger millet, an orphan allotetraploid crop.</title>
        <authorList>
            <person name="Hatakeyama M."/>
            <person name="Aluri S."/>
            <person name="Balachadran M.T."/>
            <person name="Sivarajan S.R."/>
            <person name="Patrignani A."/>
            <person name="Gruter S."/>
            <person name="Poveda L."/>
            <person name="Shimizu-Inatsugi R."/>
            <person name="Baeten J."/>
            <person name="Francoijs K.J."/>
            <person name="Nataraja K.N."/>
            <person name="Reddy Y.A.N."/>
            <person name="Phadnis S."/>
            <person name="Ravikumar R.L."/>
            <person name="Schlapbach R."/>
            <person name="Sreeman S.M."/>
            <person name="Shimizu K.K."/>
        </authorList>
    </citation>
    <scope>NUCLEOTIDE SEQUENCE</scope>
</reference>
<reference evidence="2" key="2">
    <citation type="submission" date="2021-12" db="EMBL/GenBank/DDBJ databases">
        <title>Resequencing data analysis of finger millet.</title>
        <authorList>
            <person name="Hatakeyama M."/>
            <person name="Aluri S."/>
            <person name="Balachadran M.T."/>
            <person name="Sivarajan S.R."/>
            <person name="Poveda L."/>
            <person name="Shimizu-Inatsugi R."/>
            <person name="Schlapbach R."/>
            <person name="Sreeman S.M."/>
            <person name="Shimizu K.K."/>
        </authorList>
    </citation>
    <scope>NUCLEOTIDE SEQUENCE</scope>
</reference>
<gene>
    <name evidence="2" type="primary">gb12084</name>
    <name evidence="2" type="ORF">PR202_gb12084</name>
</gene>
<feature type="region of interest" description="Disordered" evidence="1">
    <location>
        <begin position="147"/>
        <end position="237"/>
    </location>
</feature>
<name>A0AAV5ENC3_ELECO</name>
<sequence length="237" mass="25967">MVMWDLVTDEQLLLPELPSETYPYWHGFNAVVLCGDHGCNHLDCHGGPFTVVFVRRLTQGGTFATVYSSETGAWNYLSLSMTFGLFGCVAGTPGVLAKSRRYKREEQKAVPSASSWVSLSLSLPSQIPNSSRSLETRASRPAAVGLLATSEPSAAGGSGCWRKRGTKGDCSCEHGRRQDPRLQRSRHGSSGVMAREEQRLKRARAAGQKGSVNDYEQEGRQRRGQARAVGHRQVDIE</sequence>
<evidence type="ECO:0000313" key="3">
    <source>
        <dbReference type="Proteomes" id="UP001054889"/>
    </source>
</evidence>
<dbReference type="Proteomes" id="UP001054889">
    <property type="component" value="Unassembled WGS sequence"/>
</dbReference>
<dbReference type="AlphaFoldDB" id="A0AAV5ENC3"/>
<accession>A0AAV5ENC3</accession>
<dbReference type="EMBL" id="BQKI01000077">
    <property type="protein sequence ID" value="GJN24347.1"/>
    <property type="molecule type" value="Genomic_DNA"/>
</dbReference>
<comment type="caution">
    <text evidence="2">The sequence shown here is derived from an EMBL/GenBank/DDBJ whole genome shotgun (WGS) entry which is preliminary data.</text>
</comment>
<organism evidence="2 3">
    <name type="scientific">Eleusine coracana subsp. coracana</name>
    <dbReference type="NCBI Taxonomy" id="191504"/>
    <lineage>
        <taxon>Eukaryota</taxon>
        <taxon>Viridiplantae</taxon>
        <taxon>Streptophyta</taxon>
        <taxon>Embryophyta</taxon>
        <taxon>Tracheophyta</taxon>
        <taxon>Spermatophyta</taxon>
        <taxon>Magnoliopsida</taxon>
        <taxon>Liliopsida</taxon>
        <taxon>Poales</taxon>
        <taxon>Poaceae</taxon>
        <taxon>PACMAD clade</taxon>
        <taxon>Chloridoideae</taxon>
        <taxon>Cynodonteae</taxon>
        <taxon>Eleusininae</taxon>
        <taxon>Eleusine</taxon>
    </lineage>
</organism>
<dbReference type="PANTHER" id="PTHR32133">
    <property type="entry name" value="OS07G0120400 PROTEIN"/>
    <property type="match status" value="1"/>
</dbReference>
<evidence type="ECO:0000313" key="2">
    <source>
        <dbReference type="EMBL" id="GJN24347.1"/>
    </source>
</evidence>